<proteinExistence type="predicted"/>
<evidence type="ECO:0000313" key="2">
    <source>
        <dbReference type="Proteomes" id="UP000826656"/>
    </source>
</evidence>
<reference evidence="1 2" key="1">
    <citation type="journal article" date="2021" name="bioRxiv">
        <title>Chromosome-scale and haplotype-resolved genome assembly of a tetraploid potato cultivar.</title>
        <authorList>
            <person name="Sun H."/>
            <person name="Jiao W.-B."/>
            <person name="Krause K."/>
            <person name="Campoy J.A."/>
            <person name="Goel M."/>
            <person name="Folz-Donahue K."/>
            <person name="Kukat C."/>
            <person name="Huettel B."/>
            <person name="Schneeberger K."/>
        </authorList>
    </citation>
    <scope>NUCLEOTIDE SEQUENCE [LARGE SCALE GENOMIC DNA]</scope>
    <source>
        <strain evidence="1">SolTubOtavaFocal</strain>
        <tissue evidence="1">Leaves</tissue>
    </source>
</reference>
<dbReference type="EMBL" id="JAIVGD010000001">
    <property type="protein sequence ID" value="KAH0784220.1"/>
    <property type="molecule type" value="Genomic_DNA"/>
</dbReference>
<sequence length="174" mass="19501">MDSVQLEYSNVTKLVLVTLRGGVEEGGIVERGKGSNEFERIEGVLSKDNWLRDRSCKLLDLRFRDARPSTEIGEREDLDLESEGISSRSFVNQIKESQHQERGKRWVAASHAIGRAREEQATDFILPILLEERGNSFGTDSIPNSNKTTSSILSIIKLKSLAALPLLLDLNLYT</sequence>
<organism evidence="1 2">
    <name type="scientific">Solanum tuberosum</name>
    <name type="common">Potato</name>
    <dbReference type="NCBI Taxonomy" id="4113"/>
    <lineage>
        <taxon>Eukaryota</taxon>
        <taxon>Viridiplantae</taxon>
        <taxon>Streptophyta</taxon>
        <taxon>Embryophyta</taxon>
        <taxon>Tracheophyta</taxon>
        <taxon>Spermatophyta</taxon>
        <taxon>Magnoliopsida</taxon>
        <taxon>eudicotyledons</taxon>
        <taxon>Gunneridae</taxon>
        <taxon>Pentapetalae</taxon>
        <taxon>asterids</taxon>
        <taxon>lamiids</taxon>
        <taxon>Solanales</taxon>
        <taxon>Solanaceae</taxon>
        <taxon>Solanoideae</taxon>
        <taxon>Solaneae</taxon>
        <taxon>Solanum</taxon>
    </lineage>
</organism>
<keyword evidence="2" id="KW-1185">Reference proteome</keyword>
<dbReference type="Proteomes" id="UP000826656">
    <property type="component" value="Unassembled WGS sequence"/>
</dbReference>
<name>A0ABQ7WUH3_SOLTU</name>
<accession>A0ABQ7WUH3</accession>
<comment type="caution">
    <text evidence="1">The sequence shown here is derived from an EMBL/GenBank/DDBJ whole genome shotgun (WGS) entry which is preliminary data.</text>
</comment>
<gene>
    <name evidence="1" type="ORF">KY290_003818</name>
</gene>
<protein>
    <submittedName>
        <fullName evidence="1">Uncharacterized protein</fullName>
    </submittedName>
</protein>
<evidence type="ECO:0000313" key="1">
    <source>
        <dbReference type="EMBL" id="KAH0784220.1"/>
    </source>
</evidence>